<feature type="signal peptide" evidence="1">
    <location>
        <begin position="1"/>
        <end position="21"/>
    </location>
</feature>
<sequence length="140" mass="15736">MSKLFHIAISVVGLLSAPLAAQTSIPFDAKALPGPLKVNEYKWGKAGTITLVSREDSLSVRAKRSFEGGEEQYVLFFIDGKPKVVEYSLLSPIVDEAQNEILGKALKKYEVWEIKDDADLDKYKIRDLLNYMLTLDKEDK</sequence>
<protein>
    <submittedName>
        <fullName evidence="2">Uncharacterized protein</fullName>
    </submittedName>
</protein>
<dbReference type="EMBL" id="BAABRL010000016">
    <property type="protein sequence ID" value="GAA5497518.1"/>
    <property type="molecule type" value="Genomic_DNA"/>
</dbReference>
<evidence type="ECO:0000256" key="1">
    <source>
        <dbReference type="SAM" id="SignalP"/>
    </source>
</evidence>
<evidence type="ECO:0000313" key="2">
    <source>
        <dbReference type="EMBL" id="GAA5497518.1"/>
    </source>
</evidence>
<proteinExistence type="predicted"/>
<name>A0ABP9V4P7_9BACT</name>
<dbReference type="Proteomes" id="UP001424741">
    <property type="component" value="Unassembled WGS sequence"/>
</dbReference>
<organism evidence="2 3">
    <name type="scientific">Rubritalea halochordaticola</name>
    <dbReference type="NCBI Taxonomy" id="714537"/>
    <lineage>
        <taxon>Bacteria</taxon>
        <taxon>Pseudomonadati</taxon>
        <taxon>Verrucomicrobiota</taxon>
        <taxon>Verrucomicrobiia</taxon>
        <taxon>Verrucomicrobiales</taxon>
        <taxon>Rubritaleaceae</taxon>
        <taxon>Rubritalea</taxon>
    </lineage>
</organism>
<reference evidence="2 3" key="1">
    <citation type="submission" date="2024-02" db="EMBL/GenBank/DDBJ databases">
        <title>Rubritalea halochordaticola NBRC 107102.</title>
        <authorList>
            <person name="Ichikawa N."/>
            <person name="Katano-Makiyama Y."/>
            <person name="Hidaka K."/>
        </authorList>
    </citation>
    <scope>NUCLEOTIDE SEQUENCE [LARGE SCALE GENOMIC DNA]</scope>
    <source>
        <strain evidence="2 3">NBRC 107102</strain>
    </source>
</reference>
<accession>A0ABP9V4P7</accession>
<dbReference type="RefSeq" id="WP_346190017.1">
    <property type="nucleotide sequence ID" value="NZ_BAABRL010000016.1"/>
</dbReference>
<evidence type="ECO:0000313" key="3">
    <source>
        <dbReference type="Proteomes" id="UP001424741"/>
    </source>
</evidence>
<keyword evidence="1" id="KW-0732">Signal</keyword>
<gene>
    <name evidence="2" type="ORF">Rhal01_03714</name>
</gene>
<keyword evidence="3" id="KW-1185">Reference proteome</keyword>
<feature type="chain" id="PRO_5046102497" evidence="1">
    <location>
        <begin position="22"/>
        <end position="140"/>
    </location>
</feature>
<comment type="caution">
    <text evidence="2">The sequence shown here is derived from an EMBL/GenBank/DDBJ whole genome shotgun (WGS) entry which is preliminary data.</text>
</comment>